<accession>A0A2S6BUN2</accession>
<name>A0A2S6BUN2_9PEZI</name>
<dbReference type="OrthoDB" id="3645187at2759"/>
<gene>
    <name evidence="2" type="ORF">CBER1_07490</name>
</gene>
<proteinExistence type="predicted"/>
<feature type="region of interest" description="Disordered" evidence="1">
    <location>
        <begin position="278"/>
        <end position="378"/>
    </location>
</feature>
<organism evidence="2 3">
    <name type="scientific">Cercospora berteroae</name>
    <dbReference type="NCBI Taxonomy" id="357750"/>
    <lineage>
        <taxon>Eukaryota</taxon>
        <taxon>Fungi</taxon>
        <taxon>Dikarya</taxon>
        <taxon>Ascomycota</taxon>
        <taxon>Pezizomycotina</taxon>
        <taxon>Dothideomycetes</taxon>
        <taxon>Dothideomycetidae</taxon>
        <taxon>Mycosphaerellales</taxon>
        <taxon>Mycosphaerellaceae</taxon>
        <taxon>Cercospora</taxon>
    </lineage>
</organism>
<dbReference type="Proteomes" id="UP000237631">
    <property type="component" value="Unassembled WGS sequence"/>
</dbReference>
<feature type="region of interest" description="Disordered" evidence="1">
    <location>
        <begin position="412"/>
        <end position="479"/>
    </location>
</feature>
<dbReference type="EMBL" id="PNEN01001763">
    <property type="protein sequence ID" value="PPJ51190.1"/>
    <property type="molecule type" value="Genomic_DNA"/>
</dbReference>
<feature type="compositionally biased region" description="Polar residues" evidence="1">
    <location>
        <begin position="278"/>
        <end position="290"/>
    </location>
</feature>
<evidence type="ECO:0000256" key="1">
    <source>
        <dbReference type="SAM" id="MobiDB-lite"/>
    </source>
</evidence>
<feature type="compositionally biased region" description="Polar residues" evidence="1">
    <location>
        <begin position="341"/>
        <end position="351"/>
    </location>
</feature>
<evidence type="ECO:0000313" key="2">
    <source>
        <dbReference type="EMBL" id="PPJ51190.1"/>
    </source>
</evidence>
<sequence length="547" mass="60447">MRKLRPEPGKTRANTGKLERQMGFRTGRIFTRPWEDDPFAALRREVDPIVDQVGETISPTELDIGAWANLMIERAFERLAPILWPSANIDSTAWLVKAASNNWDGLYPRDLYHNEEEDREILRDYFVAWITEKCRVRARNLQNGLCKSKYGAGVAVERRPVKRAIHHTFGDDNEYEPPGRSRKRTRTSVLENAASEIESTVEPGDIAAPARLAAIAAIYGPSDDDVSSLSSADSDCTRSSVRCDARVSTTTTTTTRQGTVEPNDQACAISSLIRNINASPDSDIENTWNEETVPMPDPVCSRDASSIPPFEARGENDATKMAQEQDESSRNASLALPLDTSGGNETTSMLHNQDESSRNGSSIPHLGPRGQDDTASMLHDEDQSSTYAEQLALFNAIHALSAALRQQSMDLSSQARVQMSPRDTEHRPISALPSVEAPLRRSKSQERPAAAPSPCLAAESIPRQQSTGSAIAHADSSTGHRDNLGRATFRIDWNAPSNWNLKLDVDDYAEMQDFPTVEAFFQLIEAHLPQEVAQFRGRIAQLKVQAL</sequence>
<keyword evidence="3" id="KW-1185">Reference proteome</keyword>
<comment type="caution">
    <text evidence="2">The sequence shown here is derived from an EMBL/GenBank/DDBJ whole genome shotgun (WGS) entry which is preliminary data.</text>
</comment>
<evidence type="ECO:0000313" key="3">
    <source>
        <dbReference type="Proteomes" id="UP000237631"/>
    </source>
</evidence>
<protein>
    <submittedName>
        <fullName evidence="2">Uncharacterized protein</fullName>
    </submittedName>
</protein>
<dbReference type="AlphaFoldDB" id="A0A2S6BUN2"/>
<reference evidence="3" key="1">
    <citation type="journal article" date="2017" name="bioRxiv">
        <title>Conservation of a gene cluster reveals novel cercosporin biosynthetic mechanisms and extends production to the genus Colletotrichum.</title>
        <authorList>
            <person name="de Jonge R."/>
            <person name="Ebert M.K."/>
            <person name="Huitt-Roehl C.R."/>
            <person name="Pal P."/>
            <person name="Suttle J.C."/>
            <person name="Spanner R.E."/>
            <person name="Neubauer J.D."/>
            <person name="Jurick W.M.II."/>
            <person name="Stott K.A."/>
            <person name="Secor G.A."/>
            <person name="Thomma B.P.H.J."/>
            <person name="Van de Peer Y."/>
            <person name="Townsend C.A."/>
            <person name="Bolton M.D."/>
        </authorList>
    </citation>
    <scope>NUCLEOTIDE SEQUENCE [LARGE SCALE GENOMIC DNA]</scope>
    <source>
        <strain evidence="3">CBS538.71</strain>
    </source>
</reference>